<dbReference type="SMART" id="SM00320">
    <property type="entry name" value="WD40"/>
    <property type="match status" value="5"/>
</dbReference>
<feature type="region of interest" description="Disordered" evidence="6">
    <location>
        <begin position="149"/>
        <end position="172"/>
    </location>
</feature>
<evidence type="ECO:0000256" key="4">
    <source>
        <dbReference type="ARBA" id="ARBA00022737"/>
    </source>
</evidence>
<keyword evidence="4" id="KW-0677">Repeat</keyword>
<gene>
    <name evidence="8" type="ORF">WR25_05357</name>
</gene>
<dbReference type="Gene3D" id="2.130.10.10">
    <property type="entry name" value="YVTN repeat-like/Quinoprotein amine dehydrogenase"/>
    <property type="match status" value="2"/>
</dbReference>
<keyword evidence="7" id="KW-0732">Signal</keyword>
<protein>
    <submittedName>
        <fullName evidence="8">Uncharacterized protein</fullName>
    </submittedName>
</protein>
<dbReference type="InterPro" id="IPR001680">
    <property type="entry name" value="WD40_rpt"/>
</dbReference>
<evidence type="ECO:0000256" key="3">
    <source>
        <dbReference type="ARBA" id="ARBA00022574"/>
    </source>
</evidence>
<dbReference type="PANTHER" id="PTHR12442:SF22">
    <property type="entry name" value="CYTOPLASMIC DYNEIN 1 INTERMEDIATE CHAIN-RELATED"/>
    <property type="match status" value="1"/>
</dbReference>
<dbReference type="InterPro" id="IPR015943">
    <property type="entry name" value="WD40/YVTN_repeat-like_dom_sf"/>
</dbReference>
<feature type="chain" id="PRO_5013149760" evidence="7">
    <location>
        <begin position="27"/>
        <end position="748"/>
    </location>
</feature>
<name>A0A2A2K9Y6_9BILA</name>
<dbReference type="OrthoDB" id="4189at2759"/>
<comment type="subcellular location">
    <subcellularLocation>
        <location evidence="1">Cytoplasm</location>
    </subcellularLocation>
</comment>
<evidence type="ECO:0000256" key="1">
    <source>
        <dbReference type="ARBA" id="ARBA00004496"/>
    </source>
</evidence>
<dbReference type="PROSITE" id="PS50082">
    <property type="entry name" value="WD_REPEATS_2"/>
    <property type="match status" value="2"/>
</dbReference>
<dbReference type="PANTHER" id="PTHR12442">
    <property type="entry name" value="DYNEIN INTERMEDIATE CHAIN"/>
    <property type="match status" value="1"/>
</dbReference>
<feature type="repeat" description="WD" evidence="5">
    <location>
        <begin position="605"/>
        <end position="640"/>
    </location>
</feature>
<feature type="repeat" description="WD" evidence="5">
    <location>
        <begin position="557"/>
        <end position="595"/>
    </location>
</feature>
<sequence length="748" mass="82857">MGRQAGGFSICLVLVILAISTISISCTVLPQPISDEDAEDCTILQRRCADRFDCFETVSRILDLDCTNPSQAIDNAKMNGVQQGVSSTRAAEIELKKQKLAEMREKRKKEQEERNMQLLSTSGTMVNGDGRASLSADTVDQILNEFGISPEPNIRRTPEKAANGSAVETSSPMVSHLLTSGRTGSQPLEISTVNTVAVPTKDAALYSKTTQTDDERISVGEFSMGSQEFCYDDDMPSDYFRATARTHSHDLESPNPDDLATLLPDFPFANKHKSETAPQQEEDKQEQRVLQLSEQEKARIIANKDFQLFFLQASRVIERAITEEIDIFIDYAKTNRGEVVCSADRLVHARTFIDPKWTANRIITGIAFSEQHPELMAVSYDLNEDAPFEPQGVVLIWNTKFKKDSPEYIFHCNIRLCSVTFARFHPHLIVGGCFSGQICVWDNRHANRKTPVNKSPLSAKGHTHPVYSMSVIGTHNAHNLVTISTDGKMCSWNVDNLTEPVDGKELLSKAGKPINCVCMSFPTAEMNNLVVGSEDGKVFAVIRHGAAQTSAQEHIAFDGHSGFVSSVDFHKAAGHIDFSHLFLSASNDWTIKLWSCKDTHLKFSFESHTDSVFDVAWSPVHPAVFASVDSEGNLFLWNLNEDIEAPVSRMALGGDENSKFLRKLSWSDNGQKLCVGDSAGAVHLYDVHDSMYVLKSEEWTRFARVLADLKQSVEEADEAVDAMNRLAMAATAPQISSPQVNVSPRQQN</sequence>
<organism evidence="8 9">
    <name type="scientific">Diploscapter pachys</name>
    <dbReference type="NCBI Taxonomy" id="2018661"/>
    <lineage>
        <taxon>Eukaryota</taxon>
        <taxon>Metazoa</taxon>
        <taxon>Ecdysozoa</taxon>
        <taxon>Nematoda</taxon>
        <taxon>Chromadorea</taxon>
        <taxon>Rhabditida</taxon>
        <taxon>Rhabditina</taxon>
        <taxon>Rhabditomorpha</taxon>
        <taxon>Rhabditoidea</taxon>
        <taxon>Rhabditidae</taxon>
        <taxon>Diploscapter</taxon>
    </lineage>
</organism>
<dbReference type="GO" id="GO:0010970">
    <property type="term" value="P:transport along microtubule"/>
    <property type="evidence" value="ECO:0007669"/>
    <property type="project" value="TreeGrafter"/>
</dbReference>
<evidence type="ECO:0000313" key="9">
    <source>
        <dbReference type="Proteomes" id="UP000218231"/>
    </source>
</evidence>
<feature type="signal peptide" evidence="7">
    <location>
        <begin position="1"/>
        <end position="26"/>
    </location>
</feature>
<reference evidence="8 9" key="1">
    <citation type="journal article" date="2017" name="Curr. Biol.">
        <title>Genome architecture and evolution of a unichromosomal asexual nematode.</title>
        <authorList>
            <person name="Fradin H."/>
            <person name="Zegar C."/>
            <person name="Gutwein M."/>
            <person name="Lucas J."/>
            <person name="Kovtun M."/>
            <person name="Corcoran D."/>
            <person name="Baugh L.R."/>
            <person name="Kiontke K."/>
            <person name="Gunsalus K."/>
            <person name="Fitch D.H."/>
            <person name="Piano F."/>
        </authorList>
    </citation>
    <scope>NUCLEOTIDE SEQUENCE [LARGE SCALE GENOMIC DNA]</scope>
    <source>
        <strain evidence="8">PF1309</strain>
    </source>
</reference>
<dbReference type="GO" id="GO:0005737">
    <property type="term" value="C:cytoplasm"/>
    <property type="evidence" value="ECO:0007669"/>
    <property type="project" value="UniProtKB-SubCell"/>
</dbReference>
<evidence type="ECO:0000256" key="2">
    <source>
        <dbReference type="ARBA" id="ARBA00022490"/>
    </source>
</evidence>
<dbReference type="STRING" id="2018661.A0A2A2K9Y6"/>
<dbReference type="InterPro" id="IPR036322">
    <property type="entry name" value="WD40_repeat_dom_sf"/>
</dbReference>
<evidence type="ECO:0000256" key="7">
    <source>
        <dbReference type="SAM" id="SignalP"/>
    </source>
</evidence>
<comment type="caution">
    <text evidence="8">The sequence shown here is derived from an EMBL/GenBank/DDBJ whole genome shotgun (WGS) entry which is preliminary data.</text>
</comment>
<evidence type="ECO:0000256" key="6">
    <source>
        <dbReference type="SAM" id="MobiDB-lite"/>
    </source>
</evidence>
<evidence type="ECO:0000256" key="5">
    <source>
        <dbReference type="PROSITE-ProRule" id="PRU00221"/>
    </source>
</evidence>
<keyword evidence="2" id="KW-0963">Cytoplasm</keyword>
<dbReference type="PROSITE" id="PS51257">
    <property type="entry name" value="PROKAR_LIPOPROTEIN"/>
    <property type="match status" value="1"/>
</dbReference>
<dbReference type="AlphaFoldDB" id="A0A2A2K9Y6"/>
<dbReference type="InterPro" id="IPR050687">
    <property type="entry name" value="Dynein_IC"/>
</dbReference>
<dbReference type="EMBL" id="LIAE01009215">
    <property type="protein sequence ID" value="PAV70720.1"/>
    <property type="molecule type" value="Genomic_DNA"/>
</dbReference>
<proteinExistence type="predicted"/>
<dbReference type="SUPFAM" id="SSF50978">
    <property type="entry name" value="WD40 repeat-like"/>
    <property type="match status" value="1"/>
</dbReference>
<dbReference type="Pfam" id="PF00400">
    <property type="entry name" value="WD40"/>
    <property type="match status" value="2"/>
</dbReference>
<keyword evidence="9" id="KW-1185">Reference proteome</keyword>
<dbReference type="GO" id="GO:0045504">
    <property type="term" value="F:dynein heavy chain binding"/>
    <property type="evidence" value="ECO:0007669"/>
    <property type="project" value="TreeGrafter"/>
</dbReference>
<dbReference type="GO" id="GO:0005868">
    <property type="term" value="C:cytoplasmic dynein complex"/>
    <property type="evidence" value="ECO:0007669"/>
    <property type="project" value="TreeGrafter"/>
</dbReference>
<accession>A0A2A2K9Y6</accession>
<keyword evidence="3 5" id="KW-0853">WD repeat</keyword>
<evidence type="ECO:0000313" key="8">
    <source>
        <dbReference type="EMBL" id="PAV70720.1"/>
    </source>
</evidence>
<dbReference type="GO" id="GO:0045503">
    <property type="term" value="F:dynein light chain binding"/>
    <property type="evidence" value="ECO:0007669"/>
    <property type="project" value="TreeGrafter"/>
</dbReference>
<dbReference type="Proteomes" id="UP000218231">
    <property type="component" value="Unassembled WGS sequence"/>
</dbReference>